<dbReference type="SUPFAM" id="SSF56281">
    <property type="entry name" value="Metallo-hydrolase/oxidoreductase"/>
    <property type="match status" value="1"/>
</dbReference>
<evidence type="ECO:0000313" key="5">
    <source>
        <dbReference type="Proteomes" id="UP001354989"/>
    </source>
</evidence>
<dbReference type="PANTHER" id="PTHR43546">
    <property type="entry name" value="UPF0173 METAL-DEPENDENT HYDROLASE MJ1163-RELATED"/>
    <property type="match status" value="1"/>
</dbReference>
<reference evidence="4 5" key="1">
    <citation type="submission" date="2021-12" db="EMBL/GenBank/DDBJ databases">
        <title>Genome sequencing of bacteria with rrn-lacking chromosome and rrn-plasmid.</title>
        <authorList>
            <person name="Anda M."/>
            <person name="Iwasaki W."/>
        </authorList>
    </citation>
    <scope>NUCLEOTIDE SEQUENCE [LARGE SCALE GENOMIC DNA]</scope>
    <source>
        <strain evidence="4 5">NBRC 101262</strain>
    </source>
</reference>
<gene>
    <name evidence="4" type="ORF">PEPS_09570</name>
</gene>
<evidence type="ECO:0000256" key="1">
    <source>
        <dbReference type="ARBA" id="ARBA00022801"/>
    </source>
</evidence>
<protein>
    <recommendedName>
        <fullName evidence="2">UPF0173 metal-dependent hydrolase PEPS_09570</fullName>
    </recommendedName>
</protein>
<accession>A0ABM7VCM1</accession>
<dbReference type="SMART" id="SM00849">
    <property type="entry name" value="Lactamase_B"/>
    <property type="match status" value="1"/>
</dbReference>
<dbReference type="InterPro" id="IPR036866">
    <property type="entry name" value="RibonucZ/Hydroxyglut_hydro"/>
</dbReference>
<comment type="similarity">
    <text evidence="2">Belongs to the UPF0173 family.</text>
</comment>
<evidence type="ECO:0000259" key="3">
    <source>
        <dbReference type="SMART" id="SM00849"/>
    </source>
</evidence>
<dbReference type="PANTHER" id="PTHR43546:SF3">
    <property type="entry name" value="UPF0173 METAL-DEPENDENT HYDROLASE MJ1163"/>
    <property type="match status" value="1"/>
</dbReference>
<keyword evidence="1 2" id="KW-0378">Hydrolase</keyword>
<evidence type="ECO:0000256" key="2">
    <source>
        <dbReference type="HAMAP-Rule" id="MF_00457"/>
    </source>
</evidence>
<dbReference type="NCBIfam" id="NF001911">
    <property type="entry name" value="PRK00685.1"/>
    <property type="match status" value="1"/>
</dbReference>
<dbReference type="Gene3D" id="3.60.15.10">
    <property type="entry name" value="Ribonuclease Z/Hydroxyacylglutathione hydrolase-like"/>
    <property type="match status" value="1"/>
</dbReference>
<dbReference type="InterPro" id="IPR001279">
    <property type="entry name" value="Metallo-B-lactamas"/>
</dbReference>
<sequence length="227" mass="25444">MKVTYYGHATVYMEVAGKRLLFDPFISGNELAKDIDLEAIKVDYLLLSHAHQDHILDTEAIFKNNPDLTLISNFEIINYFNEKGIENALPMNLGGKIQIDDLEIKMTIAHHTSSFPDGSYGGNPAGFVVKAQEGTFYFAGDTALTNDMKLIADEYKIDFSILPIGDHFTMGIDDALRSADFVQCDRIVAMHYDTFPPIKVNQEECLQKAEKANKELIFIEIGKSVNL</sequence>
<feature type="domain" description="Metallo-beta-lactamase" evidence="3">
    <location>
        <begin position="7"/>
        <end position="191"/>
    </location>
</feature>
<dbReference type="InterPro" id="IPR050114">
    <property type="entry name" value="UPF0173_UPF0282_UlaG_hydrolase"/>
</dbReference>
<organism evidence="4 5">
    <name type="scientific">Persicobacter psychrovividus</name>
    <dbReference type="NCBI Taxonomy" id="387638"/>
    <lineage>
        <taxon>Bacteria</taxon>
        <taxon>Pseudomonadati</taxon>
        <taxon>Bacteroidota</taxon>
        <taxon>Cytophagia</taxon>
        <taxon>Cytophagales</taxon>
        <taxon>Persicobacteraceae</taxon>
        <taxon>Persicobacter</taxon>
    </lineage>
</organism>
<dbReference type="Pfam" id="PF13483">
    <property type="entry name" value="Lactamase_B_3"/>
    <property type="match status" value="1"/>
</dbReference>
<dbReference type="EMBL" id="AP025292">
    <property type="protein sequence ID" value="BDC98676.1"/>
    <property type="molecule type" value="Genomic_DNA"/>
</dbReference>
<keyword evidence="5" id="KW-1185">Reference proteome</keyword>
<dbReference type="GO" id="GO:0016787">
    <property type="term" value="F:hydrolase activity"/>
    <property type="evidence" value="ECO:0007669"/>
    <property type="project" value="UniProtKB-KW"/>
</dbReference>
<dbReference type="HAMAP" id="MF_00457">
    <property type="entry name" value="UPF0173"/>
    <property type="match status" value="1"/>
</dbReference>
<dbReference type="InterPro" id="IPR022877">
    <property type="entry name" value="UPF0173"/>
</dbReference>
<dbReference type="Proteomes" id="UP001354989">
    <property type="component" value="Chromosome"/>
</dbReference>
<dbReference type="RefSeq" id="WP_338397807.1">
    <property type="nucleotide sequence ID" value="NZ_AP025292.1"/>
</dbReference>
<name>A0ABM7VCM1_9BACT</name>
<evidence type="ECO:0000313" key="4">
    <source>
        <dbReference type="EMBL" id="BDC98676.1"/>
    </source>
</evidence>
<proteinExistence type="inferred from homology"/>